<dbReference type="CDD" id="cd05403">
    <property type="entry name" value="NT_KNTase_like"/>
    <property type="match status" value="1"/>
</dbReference>
<evidence type="ECO:0000256" key="5">
    <source>
        <dbReference type="ARBA" id="ARBA00022723"/>
    </source>
</evidence>
<organism evidence="11 12">
    <name type="scientific">Candidatus Glassbacteria bacterium RIFCSPLOWO2_12_FULL_58_11</name>
    <dbReference type="NCBI Taxonomy" id="1817867"/>
    <lineage>
        <taxon>Bacteria</taxon>
        <taxon>Candidatus Glassiibacteriota</taxon>
    </lineage>
</organism>
<dbReference type="EMBL" id="MFIX01000109">
    <property type="protein sequence ID" value="OGG04632.1"/>
    <property type="molecule type" value="Genomic_DNA"/>
</dbReference>
<keyword evidence="8" id="KW-0460">Magnesium</keyword>
<dbReference type="Pfam" id="PF01909">
    <property type="entry name" value="NTP_transf_2"/>
    <property type="match status" value="1"/>
</dbReference>
<dbReference type="Gene3D" id="3.30.460.10">
    <property type="entry name" value="Beta Polymerase, domain 2"/>
    <property type="match status" value="1"/>
</dbReference>
<keyword evidence="7" id="KW-0067">ATP-binding</keyword>
<keyword evidence="5" id="KW-0479">Metal-binding</keyword>
<evidence type="ECO:0000256" key="1">
    <source>
        <dbReference type="ARBA" id="ARBA00001946"/>
    </source>
</evidence>
<dbReference type="PANTHER" id="PTHR33571">
    <property type="entry name" value="SSL8005 PROTEIN"/>
    <property type="match status" value="1"/>
</dbReference>
<evidence type="ECO:0000256" key="8">
    <source>
        <dbReference type="ARBA" id="ARBA00022842"/>
    </source>
</evidence>
<evidence type="ECO:0000256" key="3">
    <source>
        <dbReference type="ARBA" id="ARBA00022679"/>
    </source>
</evidence>
<proteinExistence type="inferred from homology"/>
<evidence type="ECO:0000256" key="9">
    <source>
        <dbReference type="ARBA" id="ARBA00038276"/>
    </source>
</evidence>
<evidence type="ECO:0000313" key="11">
    <source>
        <dbReference type="EMBL" id="OGG04632.1"/>
    </source>
</evidence>
<dbReference type="InterPro" id="IPR002934">
    <property type="entry name" value="Polymerase_NTP_transf_dom"/>
</dbReference>
<accession>A0A1F5YXL3</accession>
<dbReference type="STRING" id="1817867.A3F83_00220"/>
<sequence>MTSKIHIPRERVEEFCRRNKILRLSLFGSILRDDFTPASDVDVLVEFAPGARVGLFELYDLEKEFADILSVEKVDMNTPRCLSVYFRDQVLAEAETLYDQA</sequence>
<evidence type="ECO:0000259" key="10">
    <source>
        <dbReference type="Pfam" id="PF01909"/>
    </source>
</evidence>
<dbReference type="Proteomes" id="UP000179129">
    <property type="component" value="Unassembled WGS sequence"/>
</dbReference>
<name>A0A1F5YXL3_9BACT</name>
<protein>
    <submittedName>
        <fullName evidence="11">Nucleotidyltransferase</fullName>
    </submittedName>
</protein>
<dbReference type="InterPro" id="IPR052038">
    <property type="entry name" value="Type-VII_TA_antitoxin"/>
</dbReference>
<evidence type="ECO:0000256" key="4">
    <source>
        <dbReference type="ARBA" id="ARBA00022695"/>
    </source>
</evidence>
<dbReference type="GO" id="GO:0046872">
    <property type="term" value="F:metal ion binding"/>
    <property type="evidence" value="ECO:0007669"/>
    <property type="project" value="UniProtKB-KW"/>
</dbReference>
<dbReference type="PANTHER" id="PTHR33571:SF12">
    <property type="entry name" value="BSL3053 PROTEIN"/>
    <property type="match status" value="1"/>
</dbReference>
<gene>
    <name evidence="11" type="ORF">A3F83_00220</name>
</gene>
<feature type="domain" description="Polymerase nucleotidyl transferase" evidence="10">
    <location>
        <begin position="12"/>
        <end position="72"/>
    </location>
</feature>
<dbReference type="GO" id="GO:0016779">
    <property type="term" value="F:nucleotidyltransferase activity"/>
    <property type="evidence" value="ECO:0007669"/>
    <property type="project" value="UniProtKB-KW"/>
</dbReference>
<evidence type="ECO:0000313" key="12">
    <source>
        <dbReference type="Proteomes" id="UP000179129"/>
    </source>
</evidence>
<keyword evidence="6" id="KW-0547">Nucleotide-binding</keyword>
<reference evidence="11 12" key="1">
    <citation type="journal article" date="2016" name="Nat. Commun.">
        <title>Thousands of microbial genomes shed light on interconnected biogeochemical processes in an aquifer system.</title>
        <authorList>
            <person name="Anantharaman K."/>
            <person name="Brown C.T."/>
            <person name="Hug L.A."/>
            <person name="Sharon I."/>
            <person name="Castelle C.J."/>
            <person name="Probst A.J."/>
            <person name="Thomas B.C."/>
            <person name="Singh A."/>
            <person name="Wilkins M.J."/>
            <person name="Karaoz U."/>
            <person name="Brodie E.L."/>
            <person name="Williams K.H."/>
            <person name="Hubbard S.S."/>
            <person name="Banfield J.F."/>
        </authorList>
    </citation>
    <scope>NUCLEOTIDE SEQUENCE [LARGE SCALE GENOMIC DNA]</scope>
</reference>
<evidence type="ECO:0000256" key="6">
    <source>
        <dbReference type="ARBA" id="ARBA00022741"/>
    </source>
</evidence>
<keyword evidence="3 11" id="KW-0808">Transferase</keyword>
<dbReference type="InterPro" id="IPR043519">
    <property type="entry name" value="NT_sf"/>
</dbReference>
<comment type="similarity">
    <text evidence="9">Belongs to the MntA antitoxin family.</text>
</comment>
<comment type="caution">
    <text evidence="11">The sequence shown here is derived from an EMBL/GenBank/DDBJ whole genome shotgun (WGS) entry which is preliminary data.</text>
</comment>
<evidence type="ECO:0000256" key="7">
    <source>
        <dbReference type="ARBA" id="ARBA00022840"/>
    </source>
</evidence>
<dbReference type="AlphaFoldDB" id="A0A1F5YXL3"/>
<dbReference type="SUPFAM" id="SSF81301">
    <property type="entry name" value="Nucleotidyltransferase"/>
    <property type="match status" value="1"/>
</dbReference>
<comment type="cofactor">
    <cofactor evidence="1">
        <name>Mg(2+)</name>
        <dbReference type="ChEBI" id="CHEBI:18420"/>
    </cofactor>
</comment>
<keyword evidence="2" id="KW-1277">Toxin-antitoxin system</keyword>
<dbReference type="GO" id="GO:0005524">
    <property type="term" value="F:ATP binding"/>
    <property type="evidence" value="ECO:0007669"/>
    <property type="project" value="UniProtKB-KW"/>
</dbReference>
<evidence type="ECO:0000256" key="2">
    <source>
        <dbReference type="ARBA" id="ARBA00022649"/>
    </source>
</evidence>
<keyword evidence="4" id="KW-0548">Nucleotidyltransferase</keyword>